<dbReference type="InterPro" id="IPR032465">
    <property type="entry name" value="ACMSD"/>
</dbReference>
<dbReference type="Gene3D" id="3.20.20.140">
    <property type="entry name" value="Metal-dependent hydrolases"/>
    <property type="match status" value="1"/>
</dbReference>
<evidence type="ECO:0000313" key="3">
    <source>
        <dbReference type="EMBL" id="KQH75344.1"/>
    </source>
</evidence>
<evidence type="ECO:0000313" key="4">
    <source>
        <dbReference type="Proteomes" id="UP000051677"/>
    </source>
</evidence>
<dbReference type="GO" id="GO:0005737">
    <property type="term" value="C:cytoplasm"/>
    <property type="evidence" value="ECO:0007669"/>
    <property type="project" value="TreeGrafter"/>
</dbReference>
<feature type="domain" description="Amidohydrolase-related" evidence="2">
    <location>
        <begin position="69"/>
        <end position="354"/>
    </location>
</feature>
<evidence type="ECO:0000256" key="1">
    <source>
        <dbReference type="ARBA" id="ARBA00023239"/>
    </source>
</evidence>
<accession>A0A0Q2U3N0</accession>
<dbReference type="OrthoDB" id="8673349at2"/>
<evidence type="ECO:0000259" key="2">
    <source>
        <dbReference type="Pfam" id="PF04909"/>
    </source>
</evidence>
<dbReference type="InterPro" id="IPR006680">
    <property type="entry name" value="Amidohydro-rel"/>
</dbReference>
<dbReference type="Pfam" id="PF04909">
    <property type="entry name" value="Amidohydro_2"/>
    <property type="match status" value="1"/>
</dbReference>
<dbReference type="RefSeq" id="WP_055581710.1">
    <property type="nucleotide sequence ID" value="NZ_LKTM01000380.1"/>
</dbReference>
<organism evidence="3 4">
    <name type="scientific">Mycobacterium gordonae</name>
    <dbReference type="NCBI Taxonomy" id="1778"/>
    <lineage>
        <taxon>Bacteria</taxon>
        <taxon>Bacillati</taxon>
        <taxon>Actinomycetota</taxon>
        <taxon>Actinomycetes</taxon>
        <taxon>Mycobacteriales</taxon>
        <taxon>Mycobacteriaceae</taxon>
        <taxon>Mycobacterium</taxon>
    </lineage>
</organism>
<dbReference type="GO" id="GO:0016831">
    <property type="term" value="F:carboxy-lyase activity"/>
    <property type="evidence" value="ECO:0007669"/>
    <property type="project" value="InterPro"/>
</dbReference>
<protein>
    <submittedName>
        <fullName evidence="3">2-amino-3-carboxymuconate-6-semialdehyde decarboxylase</fullName>
    </submittedName>
</protein>
<dbReference type="STRING" id="1778.A9W97_24265"/>
<dbReference type="PANTHER" id="PTHR21240">
    <property type="entry name" value="2-AMINO-3-CARBOXYLMUCONATE-6-SEMIALDEHYDE DECARBOXYLASE"/>
    <property type="match status" value="1"/>
</dbReference>
<comment type="caution">
    <text evidence="3">The sequence shown here is derived from an EMBL/GenBank/DDBJ whole genome shotgun (WGS) entry which is preliminary data.</text>
</comment>
<dbReference type="Proteomes" id="UP000051677">
    <property type="component" value="Unassembled WGS sequence"/>
</dbReference>
<dbReference type="SUPFAM" id="SSF51556">
    <property type="entry name" value="Metallo-dependent hydrolases"/>
    <property type="match status" value="1"/>
</dbReference>
<keyword evidence="1" id="KW-0456">Lyase</keyword>
<dbReference type="GO" id="GO:0016787">
    <property type="term" value="F:hydrolase activity"/>
    <property type="evidence" value="ECO:0007669"/>
    <property type="project" value="InterPro"/>
</dbReference>
<dbReference type="AlphaFoldDB" id="A0A0Q2U3N0"/>
<reference evidence="3 4" key="1">
    <citation type="submission" date="2015-10" db="EMBL/GenBank/DDBJ databases">
        <title>Mycobacterium gordonae draft genome assembly.</title>
        <authorList>
            <person name="Ustinova V."/>
            <person name="Smirnova T."/>
            <person name="Blagodatskikh K."/>
            <person name="Varlamov D."/>
            <person name="Larionova E."/>
            <person name="Chernousova L."/>
        </authorList>
    </citation>
    <scope>NUCLEOTIDE SEQUENCE [LARGE SCALE GENOMIC DNA]</scope>
    <source>
        <strain evidence="3 4">CTRI 14-8773</strain>
    </source>
</reference>
<dbReference type="PANTHER" id="PTHR21240:SF28">
    <property type="entry name" value="ISO-OROTATE DECARBOXYLASE (EUROFUNG)"/>
    <property type="match status" value="1"/>
</dbReference>
<dbReference type="GO" id="GO:0019748">
    <property type="term" value="P:secondary metabolic process"/>
    <property type="evidence" value="ECO:0007669"/>
    <property type="project" value="TreeGrafter"/>
</dbReference>
<gene>
    <name evidence="3" type="ORF">AO501_24790</name>
</gene>
<dbReference type="InterPro" id="IPR032466">
    <property type="entry name" value="Metal_Hydrolase"/>
</dbReference>
<name>A0A0Q2U3N0_MYCGO</name>
<dbReference type="EMBL" id="LKTM01000380">
    <property type="protein sequence ID" value="KQH75344.1"/>
    <property type="molecule type" value="Genomic_DNA"/>
</dbReference>
<sequence length="355" mass="39589">MRIIDADGHVAENSTLAFEALKRWPDHVQLSNDRRPRLTIEGRNYPEDTGPGAGCPPEHGITKAPDINCSSAEGVLADADRDHLDTMVLYPSLGLCVPSLEDPVFAAGFARLYNQWIADFCEPTHGRLRGVAVTPIEHGEVAIDVMTEAKELGLVATLVPPALKTRNLDHPDLDDFYAAAVNLNMPLGIHGAPGIHLPKIGVDRFTNYIQVHCISFPFDQMTAMTALVSGGVFERHPELRVAFLEAGAGWVPFFIDRLHEHYEKRGDWIEGGWRRDPNEYLRAGNIWVTCEPEEPILPGVIDVLGDDFIMFASDYPHWDGEWPESTKHLRNRPDISEQSREKIGGLNAQRFYGLN</sequence>
<proteinExistence type="predicted"/>